<name>N8WWB4_9GAMM</name>
<dbReference type="EMBL" id="APPE01000054">
    <property type="protein sequence ID" value="ENU99199.1"/>
    <property type="molecule type" value="Genomic_DNA"/>
</dbReference>
<evidence type="ECO:0000313" key="3">
    <source>
        <dbReference type="Proteomes" id="UP000013070"/>
    </source>
</evidence>
<sequence>MSNYIILLSIILITLVFIIGAYQSRKRKPIKPRTLTAKESKLANLADGIELIFTPIFWIIKLMIGIFKS</sequence>
<feature type="transmembrane region" description="Helical" evidence="1">
    <location>
        <begin position="45"/>
        <end position="67"/>
    </location>
</feature>
<evidence type="ECO:0000313" key="2">
    <source>
        <dbReference type="EMBL" id="ENU99199.1"/>
    </source>
</evidence>
<dbReference type="HOGENOM" id="CLU_2766497_0_0_6"/>
<organism evidence="2 3">
    <name type="scientific">Acinetobacter variabilis</name>
    <dbReference type="NCBI Taxonomy" id="70346"/>
    <lineage>
        <taxon>Bacteria</taxon>
        <taxon>Pseudomonadati</taxon>
        <taxon>Pseudomonadota</taxon>
        <taxon>Gammaproteobacteria</taxon>
        <taxon>Moraxellales</taxon>
        <taxon>Moraxellaceae</taxon>
        <taxon>Acinetobacter</taxon>
    </lineage>
</organism>
<dbReference type="AlphaFoldDB" id="N8WWB4"/>
<keyword evidence="1" id="KW-0472">Membrane</keyword>
<keyword evidence="1" id="KW-1133">Transmembrane helix</keyword>
<keyword evidence="1" id="KW-0812">Transmembrane</keyword>
<protein>
    <submittedName>
        <fullName evidence="2">Uncharacterized protein</fullName>
    </submittedName>
</protein>
<feature type="transmembrane region" description="Helical" evidence="1">
    <location>
        <begin position="6"/>
        <end position="24"/>
    </location>
</feature>
<dbReference type="PATRIC" id="fig|1217710.3.peg.1766"/>
<comment type="caution">
    <text evidence="2">The sequence shown here is derived from an EMBL/GenBank/DDBJ whole genome shotgun (WGS) entry which is preliminary data.</text>
</comment>
<dbReference type="RefSeq" id="WP_004783105.1">
    <property type="nucleotide sequence ID" value="NZ_KB849403.1"/>
</dbReference>
<keyword evidence="3" id="KW-1185">Reference proteome</keyword>
<gene>
    <name evidence="2" type="ORF">F969_01867</name>
</gene>
<reference evidence="2 3" key="1">
    <citation type="submission" date="2013-02" db="EMBL/GenBank/DDBJ databases">
        <title>The Genome Sequence of Acinetobacter sp. NIPH 899.</title>
        <authorList>
            <consortium name="The Broad Institute Genome Sequencing Platform"/>
            <consortium name="The Broad Institute Genome Sequencing Center for Infectious Disease"/>
            <person name="Cerqueira G."/>
            <person name="Feldgarden M."/>
            <person name="Courvalin P."/>
            <person name="Perichon B."/>
            <person name="Grillot-Courvalin C."/>
            <person name="Clermont D."/>
            <person name="Rocha E."/>
            <person name="Yoon E.-J."/>
            <person name="Nemec A."/>
            <person name="Walker B."/>
            <person name="Young S.K."/>
            <person name="Zeng Q."/>
            <person name="Gargeya S."/>
            <person name="Fitzgerald M."/>
            <person name="Haas B."/>
            <person name="Abouelleil A."/>
            <person name="Alvarado L."/>
            <person name="Arachchi H.M."/>
            <person name="Berlin A.M."/>
            <person name="Chapman S.B."/>
            <person name="Dewar J."/>
            <person name="Goldberg J."/>
            <person name="Griggs A."/>
            <person name="Gujja S."/>
            <person name="Hansen M."/>
            <person name="Howarth C."/>
            <person name="Imamovic A."/>
            <person name="Larimer J."/>
            <person name="McCowan C."/>
            <person name="Murphy C."/>
            <person name="Neiman D."/>
            <person name="Pearson M."/>
            <person name="Priest M."/>
            <person name="Roberts A."/>
            <person name="Saif S."/>
            <person name="Shea T."/>
            <person name="Sisk P."/>
            <person name="Sykes S."/>
            <person name="Wortman J."/>
            <person name="Nusbaum C."/>
            <person name="Birren B."/>
        </authorList>
    </citation>
    <scope>NUCLEOTIDE SEQUENCE [LARGE SCALE GENOMIC DNA]</scope>
    <source>
        <strain evidence="2 3">NIPH 899</strain>
    </source>
</reference>
<accession>N8WWB4</accession>
<dbReference type="Proteomes" id="UP000013070">
    <property type="component" value="Unassembled WGS sequence"/>
</dbReference>
<proteinExistence type="predicted"/>
<evidence type="ECO:0000256" key="1">
    <source>
        <dbReference type="SAM" id="Phobius"/>
    </source>
</evidence>